<organism evidence="7 8">
    <name type="scientific">Clathrus columnatus</name>
    <dbReference type="NCBI Taxonomy" id="1419009"/>
    <lineage>
        <taxon>Eukaryota</taxon>
        <taxon>Fungi</taxon>
        <taxon>Dikarya</taxon>
        <taxon>Basidiomycota</taxon>
        <taxon>Agaricomycotina</taxon>
        <taxon>Agaricomycetes</taxon>
        <taxon>Phallomycetidae</taxon>
        <taxon>Phallales</taxon>
        <taxon>Clathraceae</taxon>
        <taxon>Clathrus</taxon>
    </lineage>
</organism>
<reference evidence="7" key="1">
    <citation type="submission" date="2021-10" db="EMBL/GenBank/DDBJ databases">
        <title>De novo Genome Assembly of Clathrus columnatus (Basidiomycota, Fungi) Using Illumina and Nanopore Sequence Data.</title>
        <authorList>
            <person name="Ogiso-Tanaka E."/>
            <person name="Itagaki H."/>
            <person name="Hosoya T."/>
            <person name="Hosaka K."/>
        </authorList>
    </citation>
    <scope>NUCLEOTIDE SEQUENCE</scope>
    <source>
        <strain evidence="7">MO-923</strain>
    </source>
</reference>
<evidence type="ECO:0000313" key="7">
    <source>
        <dbReference type="EMBL" id="GJJ16318.1"/>
    </source>
</evidence>
<dbReference type="InterPro" id="IPR038753">
    <property type="entry name" value="NFKBIL1"/>
</dbReference>
<evidence type="ECO:0000256" key="3">
    <source>
        <dbReference type="ARBA" id="ARBA00022737"/>
    </source>
</evidence>
<feature type="region of interest" description="Disordered" evidence="6">
    <location>
        <begin position="201"/>
        <end position="247"/>
    </location>
</feature>
<dbReference type="PANTHER" id="PTHR15263:SF1">
    <property type="entry name" value="NF-KAPPA-B INHIBITOR-LIKE PROTEIN 1"/>
    <property type="match status" value="1"/>
</dbReference>
<gene>
    <name evidence="7" type="ORF">Clacol_010615</name>
</gene>
<dbReference type="AlphaFoldDB" id="A0AAV5AUJ7"/>
<dbReference type="GO" id="GO:0005634">
    <property type="term" value="C:nucleus"/>
    <property type="evidence" value="ECO:0007669"/>
    <property type="project" value="UniProtKB-SubCell"/>
</dbReference>
<protein>
    <submittedName>
        <fullName evidence="7">Uncharacterized protein</fullName>
    </submittedName>
</protein>
<evidence type="ECO:0000256" key="5">
    <source>
        <dbReference type="ARBA" id="ARBA00023242"/>
    </source>
</evidence>
<feature type="region of interest" description="Disordered" evidence="6">
    <location>
        <begin position="1"/>
        <end position="124"/>
    </location>
</feature>
<dbReference type="Proteomes" id="UP001050691">
    <property type="component" value="Unassembled WGS sequence"/>
</dbReference>
<accession>A0AAV5AUJ7</accession>
<comment type="caution">
    <text evidence="7">The sequence shown here is derived from an EMBL/GenBank/DDBJ whole genome shotgun (WGS) entry which is preliminary data.</text>
</comment>
<evidence type="ECO:0000256" key="6">
    <source>
        <dbReference type="SAM" id="MobiDB-lite"/>
    </source>
</evidence>
<evidence type="ECO:0000313" key="8">
    <source>
        <dbReference type="Proteomes" id="UP001050691"/>
    </source>
</evidence>
<keyword evidence="8" id="KW-1185">Reference proteome</keyword>
<feature type="compositionally biased region" description="Basic and acidic residues" evidence="6">
    <location>
        <begin position="223"/>
        <end position="237"/>
    </location>
</feature>
<keyword evidence="2" id="KW-0597">Phosphoprotein</keyword>
<feature type="compositionally biased region" description="Polar residues" evidence="6">
    <location>
        <begin position="205"/>
        <end position="222"/>
    </location>
</feature>
<sequence length="414" mass="47267">MFFSYPQWLGQAPDPSMTIPPQPIFKSTSWTRPEKKKTPSVAETATSSADTTSLDSNTSSHRSTHVDSSPKPSWQEADSKTDSDSHSNGTSITEEYIYPSETFTSPKPTPWSEDNLPNNQEYFSAGQPFEPEAAAGQPPAYQETETYFHRFSDFYPAYVHLPPLNYVHLEHYSIPFPKPEFFFHGWCDNVMNECQKDFDIHKNSGDNPQRRATWSSPPFTTSKSKETSRVPPPKEETPPEEAPEMIRKSPKLGTYSFTFFTQRETSPTTELNRELKNMSSLDTLKSRSTTATRASRKPFVYTKPLTLKDALAQYEKHWEILSESNSSVTWNFHTIPWPQFPPPLSIEDINARRIRRFLLTGNVNTKALLRKALLRFHPDKIPKLLLNVEEKDKDQVSQGCMTVAKCLNEIKGTL</sequence>
<dbReference type="GO" id="GO:0043124">
    <property type="term" value="P:negative regulation of canonical NF-kappaB signal transduction"/>
    <property type="evidence" value="ECO:0007669"/>
    <property type="project" value="InterPro"/>
</dbReference>
<dbReference type="EMBL" id="BPWL01000019">
    <property type="protein sequence ID" value="GJJ16318.1"/>
    <property type="molecule type" value="Genomic_DNA"/>
</dbReference>
<proteinExistence type="predicted"/>
<keyword evidence="5" id="KW-0539">Nucleus</keyword>
<evidence type="ECO:0000256" key="2">
    <source>
        <dbReference type="ARBA" id="ARBA00022553"/>
    </source>
</evidence>
<keyword evidence="4" id="KW-0040">ANK repeat</keyword>
<feature type="compositionally biased region" description="Low complexity" evidence="6">
    <location>
        <begin position="44"/>
        <end position="60"/>
    </location>
</feature>
<evidence type="ECO:0000256" key="1">
    <source>
        <dbReference type="ARBA" id="ARBA00004123"/>
    </source>
</evidence>
<dbReference type="PANTHER" id="PTHR15263">
    <property type="entry name" value="I-KAPPA-B-LIKE PROTEIN IKBL"/>
    <property type="match status" value="1"/>
</dbReference>
<name>A0AAV5AUJ7_9AGAM</name>
<evidence type="ECO:0000256" key="4">
    <source>
        <dbReference type="ARBA" id="ARBA00023043"/>
    </source>
</evidence>
<keyword evidence="3" id="KW-0677">Repeat</keyword>
<comment type="subcellular location">
    <subcellularLocation>
        <location evidence="1">Nucleus</location>
    </subcellularLocation>
</comment>